<dbReference type="GO" id="GO:0005516">
    <property type="term" value="F:calmodulin binding"/>
    <property type="evidence" value="ECO:0007669"/>
    <property type="project" value="UniProtKB-KW"/>
</dbReference>
<dbReference type="InterPro" id="IPR006408">
    <property type="entry name" value="P-type_ATPase_IIB"/>
</dbReference>
<dbReference type="NCBIfam" id="TIGR01494">
    <property type="entry name" value="ATPase_P-type"/>
    <property type="match status" value="3"/>
</dbReference>
<dbReference type="Pfam" id="PF00690">
    <property type="entry name" value="Cation_ATPase_N"/>
    <property type="match status" value="1"/>
</dbReference>
<keyword evidence="22" id="KW-1185">Reference proteome</keyword>
<evidence type="ECO:0000256" key="8">
    <source>
        <dbReference type="ARBA" id="ARBA00022723"/>
    </source>
</evidence>
<dbReference type="Ensembl" id="ENSNMLT00000039585.1">
    <property type="protein sequence ID" value="ENSNMLP00000035533.1"/>
    <property type="gene ID" value="ENSNMLG00000021834.1"/>
</dbReference>
<dbReference type="InterPro" id="IPR023299">
    <property type="entry name" value="ATPase_P-typ_cyto_dom_N"/>
</dbReference>
<comment type="caution">
    <text evidence="18">Lacks conserved residue(s) required for the propagation of feature annotation.</text>
</comment>
<dbReference type="Gene3D" id="3.40.50.1000">
    <property type="entry name" value="HAD superfamily/HAD-like"/>
    <property type="match status" value="1"/>
</dbReference>
<dbReference type="InterPro" id="IPR018303">
    <property type="entry name" value="ATPase_P-typ_P_site"/>
</dbReference>
<dbReference type="GO" id="GO:0046872">
    <property type="term" value="F:metal ion binding"/>
    <property type="evidence" value="ECO:0007669"/>
    <property type="project" value="UniProtKB-KW"/>
</dbReference>
<evidence type="ECO:0000256" key="11">
    <source>
        <dbReference type="ARBA" id="ARBA00022840"/>
    </source>
</evidence>
<keyword evidence="16 18" id="KW-0406">Ion transport</keyword>
<dbReference type="FunFam" id="3.40.50.1000:FF:000007">
    <property type="entry name" value="Calcium-transporting ATPase"/>
    <property type="match status" value="1"/>
</dbReference>
<evidence type="ECO:0000256" key="9">
    <source>
        <dbReference type="ARBA" id="ARBA00022741"/>
    </source>
</evidence>
<keyword evidence="6 18" id="KW-0109">Calcium transport</keyword>
<dbReference type="GO" id="GO:0005524">
    <property type="term" value="F:ATP binding"/>
    <property type="evidence" value="ECO:0007669"/>
    <property type="project" value="UniProtKB-KW"/>
</dbReference>
<keyword evidence="4" id="KW-1003">Cell membrane</keyword>
<protein>
    <recommendedName>
        <fullName evidence="18">Calcium-transporting ATPase</fullName>
        <ecNumber evidence="18">7.2.2.10</ecNumber>
    </recommendedName>
</protein>
<dbReference type="Pfam" id="PF12424">
    <property type="entry name" value="ATP_Ca_trans_C"/>
    <property type="match status" value="2"/>
</dbReference>
<dbReference type="SFLD" id="SFLDF00027">
    <property type="entry name" value="p-type_atpase"/>
    <property type="match status" value="1"/>
</dbReference>
<dbReference type="Gene3D" id="1.20.1110.10">
    <property type="entry name" value="Calcium-transporting ATPase, transmembrane domain"/>
    <property type="match status" value="3"/>
</dbReference>
<dbReference type="InterPro" id="IPR036412">
    <property type="entry name" value="HAD-like_sf"/>
</dbReference>
<feature type="transmembrane region" description="Helical" evidence="18">
    <location>
        <begin position="1040"/>
        <end position="1061"/>
    </location>
</feature>
<keyword evidence="14" id="KW-1278">Translocase</keyword>
<dbReference type="Pfam" id="PF13246">
    <property type="entry name" value="Cation_ATPase"/>
    <property type="match status" value="1"/>
</dbReference>
<dbReference type="SUPFAM" id="SSF81660">
    <property type="entry name" value="Metal cation-transporting ATPase, ATP-binding domain N"/>
    <property type="match status" value="1"/>
</dbReference>
<dbReference type="GO" id="GO:0030165">
    <property type="term" value="F:PDZ domain binding"/>
    <property type="evidence" value="ECO:0007669"/>
    <property type="project" value="TreeGrafter"/>
</dbReference>
<dbReference type="FunFam" id="1.20.1110.10:FF:000002">
    <property type="entry name" value="Calcium-transporting ATPase"/>
    <property type="match status" value="1"/>
</dbReference>
<dbReference type="Pfam" id="PF00689">
    <property type="entry name" value="Cation_ATPase_C"/>
    <property type="match status" value="1"/>
</dbReference>
<keyword evidence="13" id="KW-0112">Calmodulin-binding</keyword>
<keyword evidence="7 18" id="KW-0812">Transmembrane</keyword>
<evidence type="ECO:0000256" key="7">
    <source>
        <dbReference type="ARBA" id="ARBA00022692"/>
    </source>
</evidence>
<evidence type="ECO:0000256" key="12">
    <source>
        <dbReference type="ARBA" id="ARBA00022842"/>
    </source>
</evidence>
<evidence type="ECO:0000256" key="15">
    <source>
        <dbReference type="ARBA" id="ARBA00022989"/>
    </source>
</evidence>
<dbReference type="SUPFAM" id="SSF81665">
    <property type="entry name" value="Calcium ATPase, transmembrane domain M"/>
    <property type="match status" value="1"/>
</dbReference>
<keyword evidence="12" id="KW-0460">Magnesium</keyword>
<comment type="subcellular location">
    <subcellularLocation>
        <location evidence="1">Cell membrane</location>
        <topology evidence="1">Multi-pass membrane protein</topology>
    </subcellularLocation>
    <subcellularLocation>
        <location evidence="18">Membrane</location>
        <topology evidence="18">Multi-pass membrane protein</topology>
    </subcellularLocation>
</comment>
<keyword evidence="17 18" id="KW-0472">Membrane</keyword>
<feature type="compositionally biased region" description="Pro residues" evidence="19">
    <location>
        <begin position="1209"/>
        <end position="1218"/>
    </location>
</feature>
<dbReference type="GO" id="GO:0051480">
    <property type="term" value="P:regulation of cytosolic calcium ion concentration"/>
    <property type="evidence" value="ECO:0007669"/>
    <property type="project" value="TreeGrafter"/>
</dbReference>
<name>A0A8C6UJL2_9GOBI</name>
<keyword evidence="9 18" id="KW-0547">Nucleotide-binding</keyword>
<feature type="transmembrane region" description="Helical" evidence="18">
    <location>
        <begin position="855"/>
        <end position="876"/>
    </location>
</feature>
<feature type="transmembrane region" description="Helical" evidence="18">
    <location>
        <begin position="149"/>
        <end position="168"/>
    </location>
</feature>
<keyword evidence="10 18" id="KW-0106">Calcium</keyword>
<comment type="function">
    <text evidence="18">Catalyzes the hydrolysis of ATP coupled with the transport of calcium.</text>
</comment>
<dbReference type="EC" id="7.2.2.10" evidence="18"/>
<evidence type="ECO:0000313" key="21">
    <source>
        <dbReference type="Ensembl" id="ENSNMLP00000035533.1"/>
    </source>
</evidence>
<evidence type="ECO:0000256" key="13">
    <source>
        <dbReference type="ARBA" id="ARBA00022860"/>
    </source>
</evidence>
<dbReference type="PRINTS" id="PR00121">
    <property type="entry name" value="NAKATPASE"/>
</dbReference>
<dbReference type="SUPFAM" id="SSF56784">
    <property type="entry name" value="HAD-like"/>
    <property type="match status" value="1"/>
</dbReference>
<dbReference type="GO" id="GO:0016887">
    <property type="term" value="F:ATP hydrolysis activity"/>
    <property type="evidence" value="ECO:0007669"/>
    <property type="project" value="InterPro"/>
</dbReference>
<dbReference type="InterPro" id="IPR023298">
    <property type="entry name" value="ATPase_P-typ_TM_dom_sf"/>
</dbReference>
<feature type="transmembrane region" description="Helical" evidence="18">
    <location>
        <begin position="96"/>
        <end position="119"/>
    </location>
</feature>
<dbReference type="PRINTS" id="PR00119">
    <property type="entry name" value="CATATPASE"/>
</dbReference>
<dbReference type="InterPro" id="IPR001757">
    <property type="entry name" value="P_typ_ATPase"/>
</dbReference>
<keyword evidence="11 18" id="KW-0067">ATP-binding</keyword>
<dbReference type="PANTHER" id="PTHR24093">
    <property type="entry name" value="CATION TRANSPORTING ATPASE"/>
    <property type="match status" value="1"/>
</dbReference>
<feature type="transmembrane region" description="Helical" evidence="18">
    <location>
        <begin position="1007"/>
        <end position="1028"/>
    </location>
</feature>
<evidence type="ECO:0000256" key="6">
    <source>
        <dbReference type="ARBA" id="ARBA00022568"/>
    </source>
</evidence>
<dbReference type="InterPro" id="IPR006068">
    <property type="entry name" value="ATPase_P-typ_cation-transptr_C"/>
</dbReference>
<dbReference type="SFLD" id="SFLDG00002">
    <property type="entry name" value="C1.7:_P-type_atpase_like"/>
    <property type="match status" value="1"/>
</dbReference>
<dbReference type="InterPro" id="IPR008250">
    <property type="entry name" value="ATPase_P-typ_transduc_dom_A_sf"/>
</dbReference>
<dbReference type="Gene3D" id="3.40.1110.10">
    <property type="entry name" value="Calcium-transporting ATPase, cytoplasmic domain N"/>
    <property type="match status" value="1"/>
</dbReference>
<dbReference type="FunFam" id="2.70.150.10:FF:000001">
    <property type="entry name" value="Calcium-transporting ATPase"/>
    <property type="match status" value="1"/>
</dbReference>
<dbReference type="FunFam" id="1.20.1110.10:FF:000001">
    <property type="entry name" value="Calcium-transporting ATPase"/>
    <property type="match status" value="1"/>
</dbReference>
<feature type="region of interest" description="Disordered" evidence="19">
    <location>
        <begin position="1186"/>
        <end position="1240"/>
    </location>
</feature>
<evidence type="ECO:0000256" key="18">
    <source>
        <dbReference type="RuleBase" id="RU361146"/>
    </source>
</evidence>
<evidence type="ECO:0000256" key="17">
    <source>
        <dbReference type="ARBA" id="ARBA00023136"/>
    </source>
</evidence>
<dbReference type="Proteomes" id="UP000694523">
    <property type="component" value="Unplaced"/>
</dbReference>
<evidence type="ECO:0000256" key="19">
    <source>
        <dbReference type="SAM" id="MobiDB-lite"/>
    </source>
</evidence>
<dbReference type="PANTHER" id="PTHR24093:SF245">
    <property type="entry name" value="PLASMA MEMBRANE CALCIUM-TRANSPORTING ATPASE 1"/>
    <property type="match status" value="1"/>
</dbReference>
<dbReference type="InterPro" id="IPR004014">
    <property type="entry name" value="ATPase_P-typ_cation-transptr_N"/>
</dbReference>
<evidence type="ECO:0000256" key="4">
    <source>
        <dbReference type="ARBA" id="ARBA00022475"/>
    </source>
</evidence>
<feature type="domain" description="Cation-transporting P-type ATPase N-terminal" evidence="20">
    <location>
        <begin position="47"/>
        <end position="121"/>
    </location>
</feature>
<evidence type="ECO:0000256" key="2">
    <source>
        <dbReference type="ARBA" id="ARBA00006124"/>
    </source>
</evidence>
<dbReference type="FunFam" id="3.40.1110.10:FF:000002">
    <property type="entry name" value="Calcium-transporting ATPase"/>
    <property type="match status" value="1"/>
</dbReference>
<feature type="transmembrane region" description="Helical" evidence="18">
    <location>
        <begin position="419"/>
        <end position="445"/>
    </location>
</feature>
<evidence type="ECO:0000256" key="10">
    <source>
        <dbReference type="ARBA" id="ARBA00022837"/>
    </source>
</evidence>
<dbReference type="SMART" id="SM00831">
    <property type="entry name" value="Cation_ATPase_N"/>
    <property type="match status" value="1"/>
</dbReference>
<evidence type="ECO:0000256" key="16">
    <source>
        <dbReference type="ARBA" id="ARBA00023065"/>
    </source>
</evidence>
<feature type="transmembrane region" description="Helical" evidence="18">
    <location>
        <begin position="928"/>
        <end position="949"/>
    </location>
</feature>
<reference evidence="21" key="1">
    <citation type="submission" date="2025-08" db="UniProtKB">
        <authorList>
            <consortium name="Ensembl"/>
        </authorList>
    </citation>
    <scope>IDENTIFICATION</scope>
</reference>
<comment type="similarity">
    <text evidence="2 18">Belongs to the cation transport ATPase (P-type) (TC 3.A.3) family. Type IIB subfamily.</text>
</comment>
<dbReference type="InterPro" id="IPR059000">
    <property type="entry name" value="ATPase_P-type_domA"/>
</dbReference>
<dbReference type="CDD" id="cd02081">
    <property type="entry name" value="P-type_ATPase_Ca_PMCA-like"/>
    <property type="match status" value="1"/>
</dbReference>
<evidence type="ECO:0000259" key="20">
    <source>
        <dbReference type="SMART" id="SM00831"/>
    </source>
</evidence>
<dbReference type="InterPro" id="IPR044492">
    <property type="entry name" value="P_typ_ATPase_HD_dom"/>
</dbReference>
<accession>A0A8C6UJL2</accession>
<feature type="compositionally biased region" description="Basic and acidic residues" evidence="19">
    <location>
        <begin position="313"/>
        <end position="322"/>
    </location>
</feature>
<dbReference type="InterPro" id="IPR022141">
    <property type="entry name" value="ATP_Ca_trans_C"/>
</dbReference>
<dbReference type="AlphaFoldDB" id="A0A8C6UJL2"/>
<dbReference type="InterPro" id="IPR023214">
    <property type="entry name" value="HAD_sf"/>
</dbReference>
<keyword evidence="15 18" id="KW-1133">Transmembrane helix</keyword>
<reference evidence="21" key="2">
    <citation type="submission" date="2025-09" db="UniProtKB">
        <authorList>
            <consortium name="Ensembl"/>
        </authorList>
    </citation>
    <scope>IDENTIFICATION</scope>
</reference>
<dbReference type="FunFam" id="1.20.1110.10:FF:000008">
    <property type="entry name" value="Calcium-transporting ATPase"/>
    <property type="match status" value="1"/>
</dbReference>
<organism evidence="21 22">
    <name type="scientific">Neogobius melanostomus</name>
    <name type="common">round goby</name>
    <dbReference type="NCBI Taxonomy" id="47308"/>
    <lineage>
        <taxon>Eukaryota</taxon>
        <taxon>Metazoa</taxon>
        <taxon>Chordata</taxon>
        <taxon>Craniata</taxon>
        <taxon>Vertebrata</taxon>
        <taxon>Euteleostomi</taxon>
        <taxon>Actinopterygii</taxon>
        <taxon>Neopterygii</taxon>
        <taxon>Teleostei</taxon>
        <taxon>Neoteleostei</taxon>
        <taxon>Acanthomorphata</taxon>
        <taxon>Gobiaria</taxon>
        <taxon>Gobiiformes</taxon>
        <taxon>Gobioidei</taxon>
        <taxon>Gobiidae</taxon>
        <taxon>Benthophilinae</taxon>
        <taxon>Neogobiini</taxon>
        <taxon>Neogobius</taxon>
    </lineage>
</organism>
<keyword evidence="3 18" id="KW-0813">Transport</keyword>
<dbReference type="GO" id="GO:0005388">
    <property type="term" value="F:P-type calcium transporter activity"/>
    <property type="evidence" value="ECO:0007669"/>
    <property type="project" value="UniProtKB-EC"/>
</dbReference>
<keyword evidence="5" id="KW-0597">Phosphoprotein</keyword>
<dbReference type="GO" id="GO:0005886">
    <property type="term" value="C:plasma membrane"/>
    <property type="evidence" value="ECO:0007669"/>
    <property type="project" value="UniProtKB-SubCell"/>
</dbReference>
<evidence type="ECO:0000313" key="22">
    <source>
        <dbReference type="Proteomes" id="UP000694523"/>
    </source>
</evidence>
<dbReference type="NCBIfam" id="TIGR01517">
    <property type="entry name" value="ATPase-IIB_Ca"/>
    <property type="match status" value="1"/>
</dbReference>
<evidence type="ECO:0000256" key="3">
    <source>
        <dbReference type="ARBA" id="ARBA00022448"/>
    </source>
</evidence>
<comment type="catalytic activity">
    <reaction evidence="18">
        <text>Ca(2+)(in) + ATP + H2O = Ca(2+)(out) + ADP + phosphate + H(+)</text>
        <dbReference type="Rhea" id="RHEA:18105"/>
        <dbReference type="ChEBI" id="CHEBI:15377"/>
        <dbReference type="ChEBI" id="CHEBI:15378"/>
        <dbReference type="ChEBI" id="CHEBI:29108"/>
        <dbReference type="ChEBI" id="CHEBI:30616"/>
        <dbReference type="ChEBI" id="CHEBI:43474"/>
        <dbReference type="ChEBI" id="CHEBI:456216"/>
        <dbReference type="EC" id="7.2.2.10"/>
    </reaction>
</comment>
<dbReference type="SUPFAM" id="SSF81653">
    <property type="entry name" value="Calcium ATPase, transduction domain A"/>
    <property type="match status" value="1"/>
</dbReference>
<evidence type="ECO:0000256" key="1">
    <source>
        <dbReference type="ARBA" id="ARBA00004651"/>
    </source>
</evidence>
<dbReference type="PROSITE" id="PS00154">
    <property type="entry name" value="ATPASE_E1_E2"/>
    <property type="match status" value="1"/>
</dbReference>
<feature type="region of interest" description="Disordered" evidence="19">
    <location>
        <begin position="291"/>
        <end position="352"/>
    </location>
</feature>
<keyword evidence="8" id="KW-0479">Metal-binding</keyword>
<dbReference type="SFLD" id="SFLDS00003">
    <property type="entry name" value="Haloacid_Dehalogenase"/>
    <property type="match status" value="1"/>
</dbReference>
<dbReference type="Pfam" id="PF00122">
    <property type="entry name" value="E1-E2_ATPase"/>
    <property type="match status" value="1"/>
</dbReference>
<dbReference type="Pfam" id="PF08282">
    <property type="entry name" value="Hydrolase_3"/>
    <property type="match status" value="1"/>
</dbReference>
<proteinExistence type="inferred from homology"/>
<dbReference type="Gene3D" id="2.70.150.10">
    <property type="entry name" value="Calcium-transporting ATPase, cytoplasmic transduction domain A"/>
    <property type="match status" value="1"/>
</dbReference>
<sequence length="1240" mass="137388">MANNSYSGVKNSLVEANHEGEFGCSLKELRALMELRGAEALEKIGETYGDVPAICNRLKTSPIDGLSGQPADIEKRKTVYGQNFIPPKKPKTFLQLVWEALQDVTLIILEVAAVVSLGLSFYKPPDAERDHCGKAAGGVEDETESEAGWIEGAAILLSVVCVVLVTAFNDWSKEKQFRGLQSRIEQEQKFTVVRGGQVIQIPVAEIVVGDVAQIKYGDLLPADGVLIQGNDLKIDESSLTGESDHVKKTLEKDPMLLSGTHVMEGSGKMVVTAVGVNSQTGIIFTLLGEAEDDDDDEEEKKKEEKKKSKKVYKKQDGSVENRKKAKAQDGAAMEMQPLNSDEGADAEEKKKANLSKKEKSVLQGKLTKLAVQIGKAGLVMSAITVLILVVLFVVDTFWIQNLPWVKDCTPIYIQFFVKFFIIGVTVLVVAVPEGLPLAVTISLAYSVKKMMKDNNLVRHLDACETMGNATAICSDKTGTLTMNRMTVVQAFIAEKLYRKVPEPESIPSSTLDLLILGIAVNCAYTTKIMSPEKEGGLPRQVGNKTECALLGFANDLKRDYQIIRNEIPEEKLYKVYTFNSARKSMSTVLKMADGSYRMFSKGASEILLKKCHKILTANGEQKVFRPRDRDDMVKKVIEPMASEGLRTICLAYRDFKASDGEPDWDSENDILTALTCLCVVGIEDPVRPEVPDAIRKCQRAGITVRMVTGDNINTARAIATKCGILLPGDDFLCMEGKEFNRRIRNEKGEIEQERIDKIWPKLRVLARSSPTDKHTLVKGIIDSTVTERRQVVAVTGDGTNDGPALKKADVGFAMGIAGTDVAKEASDIILTDDNFSSIVKAVMWGRNVYDSISKFLQFQLTVNIVAVIVAFTGACITQDSPLKAVQMLWVNLIMDTFASLALATEPPTESLLLRKPYGRNKPLISRTMMKNILGQGVFQLVIIFTLLFAGEKIFDIDSGRNAPLHAPASEHYTIVFNTFVLMQLFNEINARKIHGERNVFEGIFNNLIFCSIVFGTFIVQIVIVQFGGKPFSCVSLTIDQWLWCTFLGFGSLLWGQVISTIPTSRLKFLKTAGHGTQKEEIPDEELEELDDMEEIDHAERELRRGQILWFRGLNRIQTQMDVVSAFQSGTSFQGALRRQASNSSQQQQHDIRVVNAFRSSISLYEGLEKPESRSSIHNFMTHPEFRIEDSEPHIPSSMTQTQRTTLPPNETPPAPGTPLFPQTGLEGLTNPPDDRREDFL</sequence>
<feature type="transmembrane region" description="Helical" evidence="18">
    <location>
        <begin position="378"/>
        <end position="399"/>
    </location>
</feature>
<evidence type="ECO:0000256" key="5">
    <source>
        <dbReference type="ARBA" id="ARBA00022553"/>
    </source>
</evidence>
<evidence type="ECO:0000256" key="14">
    <source>
        <dbReference type="ARBA" id="ARBA00022967"/>
    </source>
</evidence>